<name>A0A1V4HGB8_9BACL</name>
<dbReference type="AlphaFoldDB" id="A0A1V4HGB8"/>
<evidence type="ECO:0000313" key="5">
    <source>
        <dbReference type="EMBL" id="OPH53148.1"/>
    </source>
</evidence>
<evidence type="ECO:0000256" key="2">
    <source>
        <dbReference type="ARBA" id="ARBA00022448"/>
    </source>
</evidence>
<keyword evidence="3 4" id="KW-0732">Signal</keyword>
<keyword evidence="6" id="KW-1185">Reference proteome</keyword>
<gene>
    <name evidence="5" type="ORF">BC351_32250</name>
</gene>
<dbReference type="InterPro" id="IPR006059">
    <property type="entry name" value="SBP"/>
</dbReference>
<sequence length="454" mass="49474">MKKEWKVLTVTAMSLVLLAGCSGTPDAGTPAKSTDKGNGGATQAANVLDWSKTSDASLKGQEINVLWAVSKGAESPRVDMVKKFTDKTGIKVNIMGVDYNSLYSKITISAMSNSADLDVVEMDTIWAGQFFKGNLAEDLTNVVPKEVQSQFTQSSLSSVSYNGHLVAMPWYSGTKHFYWNKELLTKAGIDHAPKTYDEFREASKKLTANGIYASGWSWKQSEALITDYVSLAYAFGGQFFDKDGKPSFNKGGALDALKYMVDILNKDKTVDPASLQWSEEDVTRAFSAGKLAMISAWEGRYPDLNDPAKSNVVNKTDVGLMPGQGNVVSSAVTGSEGLALMKSSKHKQAALAFLKWVGEKEYQLDEFKIEGQYPVLQSLYTDPELIAADSTKTIGKISEQYKYGHDRPNAPGYVNWSDILAADLHEALLGKKTPEDALNDAAQKIEKAIAESTK</sequence>
<dbReference type="RefSeq" id="WP_079416051.1">
    <property type="nucleotide sequence ID" value="NZ_MBTG01000024.1"/>
</dbReference>
<dbReference type="CDD" id="cd13585">
    <property type="entry name" value="PBP2_TMBP_like"/>
    <property type="match status" value="1"/>
</dbReference>
<protein>
    <recommendedName>
        <fullName evidence="7">ABC transporter substrate-binding protein</fullName>
    </recommendedName>
</protein>
<proteinExistence type="inferred from homology"/>
<dbReference type="STRING" id="1469647.BC351_32250"/>
<feature type="signal peptide" evidence="4">
    <location>
        <begin position="1"/>
        <end position="27"/>
    </location>
</feature>
<dbReference type="OrthoDB" id="9808332at2"/>
<dbReference type="Proteomes" id="UP000190626">
    <property type="component" value="Unassembled WGS sequence"/>
</dbReference>
<comment type="caution">
    <text evidence="5">The sequence shown here is derived from an EMBL/GenBank/DDBJ whole genome shotgun (WGS) entry which is preliminary data.</text>
</comment>
<keyword evidence="2" id="KW-0813">Transport</keyword>
<accession>A0A1V4HGB8</accession>
<comment type="similarity">
    <text evidence="1">Belongs to the bacterial solute-binding protein 1 family.</text>
</comment>
<evidence type="ECO:0008006" key="7">
    <source>
        <dbReference type="Google" id="ProtNLM"/>
    </source>
</evidence>
<dbReference type="Gene3D" id="3.40.190.10">
    <property type="entry name" value="Periplasmic binding protein-like II"/>
    <property type="match status" value="2"/>
</dbReference>
<evidence type="ECO:0000256" key="4">
    <source>
        <dbReference type="SAM" id="SignalP"/>
    </source>
</evidence>
<organism evidence="5 6">
    <name type="scientific">Paenibacillus ferrarius</name>
    <dbReference type="NCBI Taxonomy" id="1469647"/>
    <lineage>
        <taxon>Bacteria</taxon>
        <taxon>Bacillati</taxon>
        <taxon>Bacillota</taxon>
        <taxon>Bacilli</taxon>
        <taxon>Bacillales</taxon>
        <taxon>Paenibacillaceae</taxon>
        <taxon>Paenibacillus</taxon>
    </lineage>
</organism>
<dbReference type="Pfam" id="PF01547">
    <property type="entry name" value="SBP_bac_1"/>
    <property type="match status" value="1"/>
</dbReference>
<feature type="chain" id="PRO_5038938351" description="ABC transporter substrate-binding protein" evidence="4">
    <location>
        <begin position="28"/>
        <end position="454"/>
    </location>
</feature>
<evidence type="ECO:0000256" key="1">
    <source>
        <dbReference type="ARBA" id="ARBA00008520"/>
    </source>
</evidence>
<reference evidence="6" key="1">
    <citation type="submission" date="2016-07" db="EMBL/GenBank/DDBJ databases">
        <authorList>
            <person name="Florea S."/>
            <person name="Webb J.S."/>
            <person name="Jaromczyk J."/>
            <person name="Schardl C.L."/>
        </authorList>
    </citation>
    <scope>NUCLEOTIDE SEQUENCE [LARGE SCALE GENOMIC DNA]</scope>
    <source>
        <strain evidence="6">CY1</strain>
    </source>
</reference>
<evidence type="ECO:0000313" key="6">
    <source>
        <dbReference type="Proteomes" id="UP000190626"/>
    </source>
</evidence>
<dbReference type="PANTHER" id="PTHR43649:SF34">
    <property type="entry name" value="ABC TRANSPORTER PERIPLASMIC-BINDING PROTEIN YCJN-RELATED"/>
    <property type="match status" value="1"/>
</dbReference>
<evidence type="ECO:0000256" key="3">
    <source>
        <dbReference type="ARBA" id="ARBA00022729"/>
    </source>
</evidence>
<dbReference type="EMBL" id="MBTG01000024">
    <property type="protein sequence ID" value="OPH53148.1"/>
    <property type="molecule type" value="Genomic_DNA"/>
</dbReference>
<dbReference type="PROSITE" id="PS51257">
    <property type="entry name" value="PROKAR_LIPOPROTEIN"/>
    <property type="match status" value="1"/>
</dbReference>
<dbReference type="InterPro" id="IPR050490">
    <property type="entry name" value="Bact_solute-bd_prot1"/>
</dbReference>
<dbReference type="SUPFAM" id="SSF53850">
    <property type="entry name" value="Periplasmic binding protein-like II"/>
    <property type="match status" value="1"/>
</dbReference>
<dbReference type="PANTHER" id="PTHR43649">
    <property type="entry name" value="ARABINOSE-BINDING PROTEIN-RELATED"/>
    <property type="match status" value="1"/>
</dbReference>